<keyword evidence="1" id="KW-0175">Coiled coil</keyword>
<dbReference type="Proteomes" id="UP001149090">
    <property type="component" value="Unassembled WGS sequence"/>
</dbReference>
<reference evidence="2" key="1">
    <citation type="submission" date="2022-10" db="EMBL/GenBank/DDBJ databases">
        <title>Novel sulphate-reducing endosymbionts in the free-living metamonad Anaeramoeba.</title>
        <authorList>
            <person name="Jerlstrom-Hultqvist J."/>
            <person name="Cepicka I."/>
            <person name="Gallot-Lavallee L."/>
            <person name="Salas-Leiva D."/>
            <person name="Curtis B.A."/>
            <person name="Zahonova K."/>
            <person name="Pipaliya S."/>
            <person name="Dacks J."/>
            <person name="Roger A.J."/>
        </authorList>
    </citation>
    <scope>NUCLEOTIDE SEQUENCE</scope>
    <source>
        <strain evidence="2">BMAN</strain>
    </source>
</reference>
<proteinExistence type="predicted"/>
<dbReference type="EMBL" id="JAPDFW010000085">
    <property type="protein sequence ID" value="KAJ5071821.1"/>
    <property type="molecule type" value="Genomic_DNA"/>
</dbReference>
<gene>
    <name evidence="2" type="ORF">M0811_09981</name>
</gene>
<dbReference type="Gene3D" id="3.30.710.10">
    <property type="entry name" value="Potassium Channel Kv1.1, Chain A"/>
    <property type="match status" value="1"/>
</dbReference>
<dbReference type="PANTHER" id="PTHR45774">
    <property type="entry name" value="BTB/POZ DOMAIN-CONTAINING"/>
    <property type="match status" value="1"/>
</dbReference>
<evidence type="ECO:0000313" key="2">
    <source>
        <dbReference type="EMBL" id="KAJ5071821.1"/>
    </source>
</evidence>
<dbReference type="InterPro" id="IPR011333">
    <property type="entry name" value="SKP1/BTB/POZ_sf"/>
</dbReference>
<organism evidence="2 3">
    <name type="scientific">Anaeramoeba ignava</name>
    <name type="common">Anaerobic marine amoeba</name>
    <dbReference type="NCBI Taxonomy" id="1746090"/>
    <lineage>
        <taxon>Eukaryota</taxon>
        <taxon>Metamonada</taxon>
        <taxon>Anaeramoebidae</taxon>
        <taxon>Anaeramoeba</taxon>
    </lineage>
</organism>
<accession>A0A9Q0LFM3</accession>
<evidence type="ECO:0000256" key="1">
    <source>
        <dbReference type="SAM" id="Coils"/>
    </source>
</evidence>
<evidence type="ECO:0000313" key="3">
    <source>
        <dbReference type="Proteomes" id="UP001149090"/>
    </source>
</evidence>
<dbReference type="AlphaFoldDB" id="A0A9Q0LFM3"/>
<protein>
    <submittedName>
        <fullName evidence="2">Btb/poz domain-containing</fullName>
    </submittedName>
</protein>
<keyword evidence="3" id="KW-1185">Reference proteome</keyword>
<sequence>MDYGIDWIQKTFHIEKGIKFEGKTIKFKLKENKVIECPIFLVSHNCPEINVEEVDLEEIESAEEIVNYAMKGEIELKMDNILDILEGAKKINNIQILDWINEFIFDNLSRENVLDFINNSWIDSQKGLYAKMMTLISQNISFLLRNYENQLYQLGKQHFEGIVFSDLVYIENEMDFFKFIYNWLAFNHKYTTQMMVRERFYFVPKKIREQFAKYKNLIRYGLLSEQDFRIVASFGFLEDSEVNLFTKWFQSQIIYGNEDEEKAKRKTKKMQTIQDDLNKKFFLPFSPRNLNNQTFWIIPTRMRNEENFIKEEKKKMETLESVIEMMIQIQCFFHKKFPKKTAKEILNYILISHYKTSDISYSPLGMRQRMMSKKEWWGFIFTDLGDVLFVYSPESYLKNPIISEKSLIYIAQINHILLSDPQLISCCKLFPDRKLLNNFPNSISSRSFLQHSNLPIFGNFDLFFDEDLSCCFTNWGTSFLPLNLSTEKPLLVKEFDRIRFWDFLPSTIIEDSLKQNENINNANSNEEKLSDYDDSISFLDIKRFFKRKRLNVLDFFVCF</sequence>
<name>A0A9Q0LFM3_ANAIG</name>
<feature type="coiled-coil region" evidence="1">
    <location>
        <begin position="302"/>
        <end position="329"/>
    </location>
</feature>
<comment type="caution">
    <text evidence="2">The sequence shown here is derived from an EMBL/GenBank/DDBJ whole genome shotgun (WGS) entry which is preliminary data.</text>
</comment>
<dbReference type="PANTHER" id="PTHR45774:SF3">
    <property type="entry name" value="BTB (POZ) DOMAIN-CONTAINING 2B-RELATED"/>
    <property type="match status" value="1"/>
</dbReference>